<gene>
    <name evidence="2" type="ORF">FCI23_54665</name>
</gene>
<dbReference type="AlphaFoldDB" id="A0A4U0REZ2"/>
<name>A0A4U0REZ2_9ACTN</name>
<keyword evidence="2" id="KW-0808">Transferase</keyword>
<evidence type="ECO:0000313" key="3">
    <source>
        <dbReference type="Proteomes" id="UP000305778"/>
    </source>
</evidence>
<dbReference type="PANTHER" id="PTHR45036:SF1">
    <property type="entry name" value="METHYLTRANSFERASE LIKE 7A"/>
    <property type="match status" value="1"/>
</dbReference>
<dbReference type="InterPro" id="IPR013216">
    <property type="entry name" value="Methyltransf_11"/>
</dbReference>
<proteinExistence type="predicted"/>
<dbReference type="EMBL" id="SUMC01000260">
    <property type="protein sequence ID" value="TJZ93180.1"/>
    <property type="molecule type" value="Genomic_DNA"/>
</dbReference>
<keyword evidence="2" id="KW-0489">Methyltransferase</keyword>
<protein>
    <submittedName>
        <fullName evidence="2">Class I SAM-dependent methyltransferase</fullName>
    </submittedName>
</protein>
<dbReference type="CDD" id="cd02440">
    <property type="entry name" value="AdoMet_MTases"/>
    <property type="match status" value="1"/>
</dbReference>
<organism evidence="2 3">
    <name type="scientific">Actinacidiphila oryziradicis</name>
    <dbReference type="NCBI Taxonomy" id="2571141"/>
    <lineage>
        <taxon>Bacteria</taxon>
        <taxon>Bacillati</taxon>
        <taxon>Actinomycetota</taxon>
        <taxon>Actinomycetes</taxon>
        <taxon>Kitasatosporales</taxon>
        <taxon>Streptomycetaceae</taxon>
        <taxon>Actinacidiphila</taxon>
    </lineage>
</organism>
<comment type="caution">
    <text evidence="2">The sequence shown here is derived from an EMBL/GenBank/DDBJ whole genome shotgun (WGS) entry which is preliminary data.</text>
</comment>
<keyword evidence="3" id="KW-1185">Reference proteome</keyword>
<dbReference type="InterPro" id="IPR029063">
    <property type="entry name" value="SAM-dependent_MTases_sf"/>
</dbReference>
<evidence type="ECO:0000259" key="1">
    <source>
        <dbReference type="Pfam" id="PF08241"/>
    </source>
</evidence>
<dbReference type="SUPFAM" id="SSF53335">
    <property type="entry name" value="S-adenosyl-L-methionine-dependent methyltransferases"/>
    <property type="match status" value="1"/>
</dbReference>
<sequence length="225" mass="24014">MTAGPDMQSRAERRFAAWYDRMTARVERGWAGQRRAALVADLTGEVLDLGAGTGANLRHFRAAAHVTAVEPSAAMRAQLVTKLGHVSVPVDVVDAGAEELPFPDGYFDAVVCTLVLCTVPDPDRALAEVWRVLKSDGRLVFLEHVRAAGVAARAQDLITPLVRHLGAGCHPNRDTVAAIAAAGFIVQAVERFKPVPRLPLIAPFVAGTAAPAVRLQAAERFARGE</sequence>
<dbReference type="InterPro" id="IPR052356">
    <property type="entry name" value="Thiol_S-MT"/>
</dbReference>
<accession>A0A4U0REZ2</accession>
<dbReference type="RefSeq" id="WP_136731629.1">
    <property type="nucleotide sequence ID" value="NZ_SUMC01000260.1"/>
</dbReference>
<feature type="domain" description="Methyltransferase type 11" evidence="1">
    <location>
        <begin position="47"/>
        <end position="141"/>
    </location>
</feature>
<dbReference type="OrthoDB" id="65624at2"/>
<dbReference type="GO" id="GO:0032259">
    <property type="term" value="P:methylation"/>
    <property type="evidence" value="ECO:0007669"/>
    <property type="project" value="UniProtKB-KW"/>
</dbReference>
<evidence type="ECO:0000313" key="2">
    <source>
        <dbReference type="EMBL" id="TJZ93180.1"/>
    </source>
</evidence>
<dbReference type="Gene3D" id="3.40.50.150">
    <property type="entry name" value="Vaccinia Virus protein VP39"/>
    <property type="match status" value="1"/>
</dbReference>
<dbReference type="GO" id="GO:0008757">
    <property type="term" value="F:S-adenosylmethionine-dependent methyltransferase activity"/>
    <property type="evidence" value="ECO:0007669"/>
    <property type="project" value="InterPro"/>
</dbReference>
<dbReference type="Proteomes" id="UP000305778">
    <property type="component" value="Unassembled WGS sequence"/>
</dbReference>
<dbReference type="PANTHER" id="PTHR45036">
    <property type="entry name" value="METHYLTRANSFERASE LIKE 7B"/>
    <property type="match status" value="1"/>
</dbReference>
<dbReference type="Pfam" id="PF08241">
    <property type="entry name" value="Methyltransf_11"/>
    <property type="match status" value="1"/>
</dbReference>
<reference evidence="2 3" key="1">
    <citation type="submission" date="2019-04" db="EMBL/GenBank/DDBJ databases">
        <title>Streptomyces oryziradicis sp. nov., a novel actinomycete isolated from rhizosphere soil of rice (Oryza sativa L.).</title>
        <authorList>
            <person name="Li C."/>
        </authorList>
    </citation>
    <scope>NUCLEOTIDE SEQUENCE [LARGE SCALE GENOMIC DNA]</scope>
    <source>
        <strain evidence="2 3">NEAU-C40</strain>
    </source>
</reference>